<comment type="caution">
    <text evidence="1">The sequence shown here is derived from an EMBL/GenBank/DDBJ whole genome shotgun (WGS) entry which is preliminary data.</text>
</comment>
<evidence type="ECO:0000313" key="2">
    <source>
        <dbReference type="Proteomes" id="UP000280307"/>
    </source>
</evidence>
<accession>A0A426TUA7</accession>
<dbReference type="Proteomes" id="UP000280307">
    <property type="component" value="Unassembled WGS sequence"/>
</dbReference>
<evidence type="ECO:0000313" key="1">
    <source>
        <dbReference type="EMBL" id="RRR68687.1"/>
    </source>
</evidence>
<protein>
    <submittedName>
        <fullName evidence="1">Uncharacterized protein</fullName>
    </submittedName>
</protein>
<sequence>MSETITLHLPDRLAASARAVATQTERHLEDVLLEWLDRAATEVPLELLPDAHVLAIRDYEMAHDQQEQLSQLLVRQREGMLTTQERGELEEILDVYRRGMVRKAQAISIAVARGLQPPLS</sequence>
<gene>
    <name evidence="1" type="ORF">EI684_17260</name>
</gene>
<organism evidence="1 2">
    <name type="scientific">Candidatus Viridilinea halotolerans</name>
    <dbReference type="NCBI Taxonomy" id="2491704"/>
    <lineage>
        <taxon>Bacteria</taxon>
        <taxon>Bacillati</taxon>
        <taxon>Chloroflexota</taxon>
        <taxon>Chloroflexia</taxon>
        <taxon>Chloroflexales</taxon>
        <taxon>Chloroflexineae</taxon>
        <taxon>Oscillochloridaceae</taxon>
        <taxon>Candidatus Viridilinea</taxon>
    </lineage>
</organism>
<reference evidence="1 2" key="1">
    <citation type="submission" date="2018-12" db="EMBL/GenBank/DDBJ databases">
        <title>Genome Sequence of Candidatus Viridilinea halotolerans isolated from saline sulfide-rich spring.</title>
        <authorList>
            <person name="Grouzdev D.S."/>
            <person name="Burganskaya E.I."/>
            <person name="Krutkina M.S."/>
            <person name="Sukhacheva M.V."/>
            <person name="Gorlenko V.M."/>
        </authorList>
    </citation>
    <scope>NUCLEOTIDE SEQUENCE [LARGE SCALE GENOMIC DNA]</scope>
    <source>
        <strain evidence="1">Chok-6</strain>
    </source>
</reference>
<proteinExistence type="predicted"/>
<name>A0A426TUA7_9CHLR</name>
<dbReference type="EMBL" id="RSAS01000700">
    <property type="protein sequence ID" value="RRR68687.1"/>
    <property type="molecule type" value="Genomic_DNA"/>
</dbReference>
<dbReference type="AlphaFoldDB" id="A0A426TUA7"/>